<keyword evidence="5" id="KW-0653">Protein transport</keyword>
<dbReference type="Proteomes" id="UP000694551">
    <property type="component" value="Unplaced"/>
</dbReference>
<name>A0A8D0KSS5_STROC</name>
<sequence length="397" mass="45334">QLTSGVKLPLEKCYSSGGRKGFISGFVENIKQELAKNKEMKESIKKFRDEAKKLEESDALREARRKYKTIESETVKTSEVIKKKLEEITGTVKESLDEVSKSDIGRKIKEGVEEAAKTAKQSAESVTKGGEKLGKTAAFKAISQGVETVKKEIDESVLGQTGPYKRPERLRKRTEFSGERIKEERIFEANEEAMGVVLHKDSKWYQQWKDFKDNNVVFNRFFEMKMKYDESDNAFIRASRAVTDKVTDLIGGLFSKTEMSEVLTEILKVDPSFDKDRFLKQCEYDIIPNVLENKFKRVTQVCSKAMGLQFHSRILDIDNIDLAMGKMMEQGPVLIITFQAQVVMVIKNQKGEVVEGDPDKVLRMLYVWALCRDQDELNPYAAWRLLDISSSSTEQVL</sequence>
<dbReference type="PIRSF" id="PIRSF037871">
    <property type="entry name" value="TIM44"/>
    <property type="match status" value="1"/>
</dbReference>
<proteinExistence type="inferred from homology"/>
<dbReference type="GO" id="GO:0030150">
    <property type="term" value="P:protein import into mitochondrial matrix"/>
    <property type="evidence" value="ECO:0007669"/>
    <property type="project" value="InterPro"/>
</dbReference>
<accession>A0A8D0KSS5</accession>
<dbReference type="InterPro" id="IPR039544">
    <property type="entry name" value="Tim44-like"/>
</dbReference>
<evidence type="ECO:0000256" key="1">
    <source>
        <dbReference type="ARBA" id="ARBA00004273"/>
    </source>
</evidence>
<keyword evidence="8" id="KW-0496">Mitochondrion</keyword>
<dbReference type="PANTHER" id="PTHR10721:SF1">
    <property type="entry name" value="MITOCHONDRIAL IMPORT INNER MEMBRANE TRANSLOCASE SUBUNIT TIM44"/>
    <property type="match status" value="1"/>
</dbReference>
<comment type="subcellular location">
    <subcellularLocation>
        <location evidence="1">Mitochondrion inner membrane</location>
    </subcellularLocation>
</comment>
<dbReference type="InterPro" id="IPR017303">
    <property type="entry name" value="Tim44"/>
</dbReference>
<evidence type="ECO:0000256" key="9">
    <source>
        <dbReference type="ARBA" id="ARBA00023136"/>
    </source>
</evidence>
<keyword evidence="10" id="KW-0175">Coiled coil</keyword>
<evidence type="ECO:0000256" key="4">
    <source>
        <dbReference type="ARBA" id="ARBA00022792"/>
    </source>
</evidence>
<comment type="similarity">
    <text evidence="2">Belongs to the Tim44 family.</text>
</comment>
<reference evidence="12" key="1">
    <citation type="submission" date="2025-08" db="UniProtKB">
        <authorList>
            <consortium name="Ensembl"/>
        </authorList>
    </citation>
    <scope>IDENTIFICATION</scope>
</reference>
<evidence type="ECO:0000256" key="7">
    <source>
        <dbReference type="ARBA" id="ARBA00023010"/>
    </source>
</evidence>
<dbReference type="SUPFAM" id="SSF54427">
    <property type="entry name" value="NTF2-like"/>
    <property type="match status" value="1"/>
</dbReference>
<dbReference type="Pfam" id="PF04280">
    <property type="entry name" value="Tim44"/>
    <property type="match status" value="1"/>
</dbReference>
<feature type="coiled-coil region" evidence="10">
    <location>
        <begin position="30"/>
        <end position="73"/>
    </location>
</feature>
<dbReference type="Gene3D" id="3.10.450.240">
    <property type="match status" value="1"/>
</dbReference>
<dbReference type="SMART" id="SM00978">
    <property type="entry name" value="Tim44"/>
    <property type="match status" value="1"/>
</dbReference>
<reference evidence="12" key="2">
    <citation type="submission" date="2025-09" db="UniProtKB">
        <authorList>
            <consortium name="Ensembl"/>
        </authorList>
    </citation>
    <scope>IDENTIFICATION</scope>
</reference>
<keyword evidence="4" id="KW-0999">Mitochondrion inner membrane</keyword>
<feature type="domain" description="Tim44-like" evidence="11">
    <location>
        <begin position="259"/>
        <end position="390"/>
    </location>
</feature>
<keyword evidence="13" id="KW-1185">Reference proteome</keyword>
<keyword evidence="9" id="KW-0472">Membrane</keyword>
<dbReference type="AlphaFoldDB" id="A0A8D0KSS5"/>
<evidence type="ECO:0000256" key="3">
    <source>
        <dbReference type="ARBA" id="ARBA00022448"/>
    </source>
</evidence>
<dbReference type="InterPro" id="IPR007379">
    <property type="entry name" value="Tim44-like_dom"/>
</dbReference>
<evidence type="ECO:0000256" key="8">
    <source>
        <dbReference type="ARBA" id="ARBA00023128"/>
    </source>
</evidence>
<dbReference type="GO" id="GO:0051087">
    <property type="term" value="F:protein-folding chaperone binding"/>
    <property type="evidence" value="ECO:0007669"/>
    <property type="project" value="InterPro"/>
</dbReference>
<evidence type="ECO:0000256" key="6">
    <source>
        <dbReference type="ARBA" id="ARBA00022946"/>
    </source>
</evidence>
<evidence type="ECO:0000256" key="10">
    <source>
        <dbReference type="SAM" id="Coils"/>
    </source>
</evidence>
<organism evidence="12 13">
    <name type="scientific">Strix occidentalis caurina</name>
    <name type="common">northern spotted owl</name>
    <dbReference type="NCBI Taxonomy" id="311401"/>
    <lineage>
        <taxon>Eukaryota</taxon>
        <taxon>Metazoa</taxon>
        <taxon>Chordata</taxon>
        <taxon>Craniata</taxon>
        <taxon>Vertebrata</taxon>
        <taxon>Euteleostomi</taxon>
        <taxon>Archelosauria</taxon>
        <taxon>Archosauria</taxon>
        <taxon>Dinosauria</taxon>
        <taxon>Saurischia</taxon>
        <taxon>Theropoda</taxon>
        <taxon>Coelurosauria</taxon>
        <taxon>Aves</taxon>
        <taxon>Neognathae</taxon>
        <taxon>Neoaves</taxon>
        <taxon>Telluraves</taxon>
        <taxon>Strigiformes</taxon>
        <taxon>Strigidae</taxon>
        <taxon>Strix</taxon>
    </lineage>
</organism>
<dbReference type="InterPro" id="IPR032710">
    <property type="entry name" value="NTF2-like_dom_sf"/>
</dbReference>
<evidence type="ECO:0000259" key="11">
    <source>
        <dbReference type="SMART" id="SM00978"/>
    </source>
</evidence>
<evidence type="ECO:0000313" key="13">
    <source>
        <dbReference type="Proteomes" id="UP000694551"/>
    </source>
</evidence>
<keyword evidence="6" id="KW-0809">Transit peptide</keyword>
<keyword evidence="7" id="KW-0811">Translocation</keyword>
<evidence type="ECO:0000256" key="2">
    <source>
        <dbReference type="ARBA" id="ARBA00009597"/>
    </source>
</evidence>
<keyword evidence="3" id="KW-0813">Transport</keyword>
<dbReference type="GO" id="GO:0005743">
    <property type="term" value="C:mitochondrial inner membrane"/>
    <property type="evidence" value="ECO:0007669"/>
    <property type="project" value="UniProtKB-SubCell"/>
</dbReference>
<evidence type="ECO:0000313" key="12">
    <source>
        <dbReference type="Ensembl" id="ENSSOCP00000006074.1"/>
    </source>
</evidence>
<dbReference type="Ensembl" id="ENSSOCT00000006233.1">
    <property type="protein sequence ID" value="ENSSOCP00000006074.1"/>
    <property type="gene ID" value="ENSSOCG00000004652.1"/>
</dbReference>
<dbReference type="PANTHER" id="PTHR10721">
    <property type="entry name" value="MITOCHONDRIAL IMPORT INNER MEMBRANE TRANSLOCASE SUBUNIT TIM44"/>
    <property type="match status" value="1"/>
</dbReference>
<evidence type="ECO:0000256" key="5">
    <source>
        <dbReference type="ARBA" id="ARBA00022927"/>
    </source>
</evidence>
<protein>
    <submittedName>
        <fullName evidence="12">Translocase of inner mitochondrial membrane 44</fullName>
    </submittedName>
</protein>